<organism evidence="4">
    <name type="scientific">candidate division WOR-3 bacterium</name>
    <dbReference type="NCBI Taxonomy" id="2052148"/>
    <lineage>
        <taxon>Bacteria</taxon>
        <taxon>Bacteria division WOR-3</taxon>
    </lineage>
</organism>
<evidence type="ECO:0000313" key="4">
    <source>
        <dbReference type="EMBL" id="HDQ99673.1"/>
    </source>
</evidence>
<feature type="coiled-coil region" evidence="1">
    <location>
        <begin position="49"/>
        <end position="96"/>
    </location>
</feature>
<feature type="signal peptide" evidence="3">
    <location>
        <begin position="1"/>
        <end position="26"/>
    </location>
</feature>
<dbReference type="EMBL" id="DSBX01000201">
    <property type="protein sequence ID" value="HDQ99673.1"/>
    <property type="molecule type" value="Genomic_DNA"/>
</dbReference>
<sequence>MIRVSTFLALAAGVLFFAACPGPQNAASTGVEQAPAGAPPGQVDASDPIAVLTANLHRLEERLARYRAERPENPELDRAASLLDEARAGIAELRETTPEPEEMPLKLHAVNSRFYEFEQLLPPLD</sequence>
<accession>A0A7V0T677</accession>
<dbReference type="Proteomes" id="UP000885672">
    <property type="component" value="Unassembled WGS sequence"/>
</dbReference>
<name>A0A7V0T677_UNCW3</name>
<keyword evidence="1" id="KW-0175">Coiled coil</keyword>
<evidence type="ECO:0000256" key="2">
    <source>
        <dbReference type="SAM" id="MobiDB-lite"/>
    </source>
</evidence>
<reference evidence="4" key="1">
    <citation type="journal article" date="2020" name="mSystems">
        <title>Genome- and Community-Level Interaction Insights into Carbon Utilization and Element Cycling Functions of Hydrothermarchaeota in Hydrothermal Sediment.</title>
        <authorList>
            <person name="Zhou Z."/>
            <person name="Liu Y."/>
            <person name="Xu W."/>
            <person name="Pan J."/>
            <person name="Luo Z.H."/>
            <person name="Li M."/>
        </authorList>
    </citation>
    <scope>NUCLEOTIDE SEQUENCE [LARGE SCALE GENOMIC DNA]</scope>
    <source>
        <strain evidence="4">SpSt-1182</strain>
    </source>
</reference>
<gene>
    <name evidence="4" type="ORF">ENN51_05235</name>
</gene>
<proteinExistence type="predicted"/>
<dbReference type="PROSITE" id="PS51257">
    <property type="entry name" value="PROKAR_LIPOPROTEIN"/>
    <property type="match status" value="1"/>
</dbReference>
<feature type="chain" id="PRO_5030901828" evidence="3">
    <location>
        <begin position="27"/>
        <end position="125"/>
    </location>
</feature>
<feature type="region of interest" description="Disordered" evidence="2">
    <location>
        <begin position="25"/>
        <end position="45"/>
    </location>
</feature>
<evidence type="ECO:0000256" key="1">
    <source>
        <dbReference type="SAM" id="Coils"/>
    </source>
</evidence>
<comment type="caution">
    <text evidence="4">The sequence shown here is derived from an EMBL/GenBank/DDBJ whole genome shotgun (WGS) entry which is preliminary data.</text>
</comment>
<dbReference type="AlphaFoldDB" id="A0A7V0T677"/>
<evidence type="ECO:0000256" key="3">
    <source>
        <dbReference type="SAM" id="SignalP"/>
    </source>
</evidence>
<protein>
    <submittedName>
        <fullName evidence="4">Uncharacterized protein</fullName>
    </submittedName>
</protein>
<keyword evidence="3" id="KW-0732">Signal</keyword>